<proteinExistence type="predicted"/>
<reference evidence="1 2" key="1">
    <citation type="submission" date="2016-11" db="EMBL/GenBank/DDBJ databases">
        <title>Trade-off between light-utilization and light-protection in marine flavobacteria.</title>
        <authorList>
            <person name="Kumagai Y."/>
        </authorList>
    </citation>
    <scope>NUCLEOTIDE SEQUENCE [LARGE SCALE GENOMIC DNA]</scope>
    <source>
        <strain evidence="1 2">JCM 17109</strain>
    </source>
</reference>
<comment type="caution">
    <text evidence="1">The sequence shown here is derived from an EMBL/GenBank/DDBJ whole genome shotgun (WGS) entry which is preliminary data.</text>
</comment>
<dbReference type="Proteomes" id="UP000239532">
    <property type="component" value="Unassembled WGS sequence"/>
</dbReference>
<accession>A0A2S9WX64</accession>
<keyword evidence="2" id="KW-1185">Reference proteome</keyword>
<evidence type="ECO:0000313" key="1">
    <source>
        <dbReference type="EMBL" id="PRP68070.1"/>
    </source>
</evidence>
<dbReference type="PROSITE" id="PS51257">
    <property type="entry name" value="PROKAR_LIPOPROTEIN"/>
    <property type="match status" value="1"/>
</dbReference>
<gene>
    <name evidence="1" type="ORF">BST86_13710</name>
</gene>
<dbReference type="AlphaFoldDB" id="A0A2S9WX64"/>
<organism evidence="1 2">
    <name type="scientific">Nonlabens agnitus</name>
    <dbReference type="NCBI Taxonomy" id="870484"/>
    <lineage>
        <taxon>Bacteria</taxon>
        <taxon>Pseudomonadati</taxon>
        <taxon>Bacteroidota</taxon>
        <taxon>Flavobacteriia</taxon>
        <taxon>Flavobacteriales</taxon>
        <taxon>Flavobacteriaceae</taxon>
        <taxon>Nonlabens</taxon>
    </lineage>
</organism>
<protein>
    <submittedName>
        <fullName evidence="1">Dihydrolipoamide dehydrogenase</fullName>
    </submittedName>
</protein>
<evidence type="ECO:0000313" key="2">
    <source>
        <dbReference type="Proteomes" id="UP000239532"/>
    </source>
</evidence>
<name>A0A2S9WX64_9FLAO</name>
<dbReference type="EMBL" id="MQUC01000003">
    <property type="protein sequence ID" value="PRP68070.1"/>
    <property type="molecule type" value="Genomic_DNA"/>
</dbReference>
<sequence>MKKILLLLAIAVGFASCEGDQGPPGFDGRDGLDGLDGLDAETALIFETTEDFTAPDYSVPVNYPNNFELFDTDVVLAYILFEQASTDDGRTVDVWRALPQTIFSDFGDFRYNYDFTIVDARLFIDGPISTDFNNLTTADLNNQTFRFVILPSEVASDPRLDVSDYNSVINIANLGSADVIQIQN</sequence>
<dbReference type="OrthoDB" id="1524444at2"/>
<dbReference type="RefSeq" id="WP_105983746.1">
    <property type="nucleotide sequence ID" value="NZ_MQUC01000003.1"/>
</dbReference>